<evidence type="ECO:0000313" key="4">
    <source>
        <dbReference type="EMBL" id="TKR57981.1"/>
    </source>
</evidence>
<name>A0A4U5LPW1_STECR</name>
<dbReference type="InterPro" id="IPR036770">
    <property type="entry name" value="Ankyrin_rpt-contain_sf"/>
</dbReference>
<evidence type="ECO:0000256" key="1">
    <source>
        <dbReference type="ARBA" id="ARBA00022737"/>
    </source>
</evidence>
<accession>A0A4U5LPW1</accession>
<comment type="caution">
    <text evidence="4">The sequence shown here is derived from an EMBL/GenBank/DDBJ whole genome shotgun (WGS) entry which is preliminary data.</text>
</comment>
<keyword evidence="2 3" id="KW-0040">ANK repeat</keyword>
<dbReference type="EMBL" id="AZBU02000014">
    <property type="protein sequence ID" value="TKR57981.1"/>
    <property type="molecule type" value="Genomic_DNA"/>
</dbReference>
<dbReference type="Pfam" id="PF00023">
    <property type="entry name" value="Ank"/>
    <property type="match status" value="1"/>
</dbReference>
<dbReference type="PANTHER" id="PTHR24189:SF50">
    <property type="entry name" value="ANKYRIN REPEAT AND SOCS BOX PROTEIN 2"/>
    <property type="match status" value="1"/>
</dbReference>
<dbReference type="Pfam" id="PF12796">
    <property type="entry name" value="Ank_2"/>
    <property type="match status" value="2"/>
</dbReference>
<proteinExistence type="predicted"/>
<keyword evidence="1" id="KW-0677">Repeat</keyword>
<dbReference type="InterPro" id="IPR002110">
    <property type="entry name" value="Ankyrin_rpt"/>
</dbReference>
<dbReference type="Gene3D" id="1.25.40.20">
    <property type="entry name" value="Ankyrin repeat-containing domain"/>
    <property type="match status" value="1"/>
</dbReference>
<feature type="repeat" description="ANK" evidence="3">
    <location>
        <begin position="106"/>
        <end position="138"/>
    </location>
</feature>
<reference evidence="4 5" key="1">
    <citation type="journal article" date="2015" name="Genome Biol.">
        <title>Comparative genomics of Steinernema reveals deeply conserved gene regulatory networks.</title>
        <authorList>
            <person name="Dillman A.R."/>
            <person name="Macchietto M."/>
            <person name="Porter C.F."/>
            <person name="Rogers A."/>
            <person name="Williams B."/>
            <person name="Antoshechkin I."/>
            <person name="Lee M.M."/>
            <person name="Goodwin Z."/>
            <person name="Lu X."/>
            <person name="Lewis E.E."/>
            <person name="Goodrich-Blair H."/>
            <person name="Stock S.P."/>
            <person name="Adams B.J."/>
            <person name="Sternberg P.W."/>
            <person name="Mortazavi A."/>
        </authorList>
    </citation>
    <scope>NUCLEOTIDE SEQUENCE [LARGE SCALE GENOMIC DNA]</scope>
    <source>
        <strain evidence="4 5">ALL</strain>
    </source>
</reference>
<dbReference type="PROSITE" id="PS50297">
    <property type="entry name" value="ANK_REP_REGION"/>
    <property type="match status" value="3"/>
</dbReference>
<evidence type="ECO:0000256" key="3">
    <source>
        <dbReference type="PROSITE-ProRule" id="PRU00023"/>
    </source>
</evidence>
<dbReference type="SMART" id="SM00248">
    <property type="entry name" value="ANK"/>
    <property type="match status" value="5"/>
</dbReference>
<evidence type="ECO:0000256" key="2">
    <source>
        <dbReference type="ARBA" id="ARBA00023043"/>
    </source>
</evidence>
<dbReference type="InterPro" id="IPR050745">
    <property type="entry name" value="Multifunctional_regulatory"/>
</dbReference>
<evidence type="ECO:0000313" key="5">
    <source>
        <dbReference type="Proteomes" id="UP000298663"/>
    </source>
</evidence>
<dbReference type="STRING" id="34508.A0A4U5LPW1"/>
<feature type="repeat" description="ANK" evidence="3">
    <location>
        <begin position="139"/>
        <end position="164"/>
    </location>
</feature>
<protein>
    <submittedName>
        <fullName evidence="4">Uncharacterized protein</fullName>
    </submittedName>
</protein>
<gene>
    <name evidence="4" type="ORF">L596_030611</name>
</gene>
<keyword evidence="5" id="KW-1185">Reference proteome</keyword>
<dbReference type="PANTHER" id="PTHR24189">
    <property type="entry name" value="MYOTROPHIN"/>
    <property type="match status" value="1"/>
</dbReference>
<organism evidence="4 5">
    <name type="scientific">Steinernema carpocapsae</name>
    <name type="common">Entomopathogenic nematode</name>
    <dbReference type="NCBI Taxonomy" id="34508"/>
    <lineage>
        <taxon>Eukaryota</taxon>
        <taxon>Metazoa</taxon>
        <taxon>Ecdysozoa</taxon>
        <taxon>Nematoda</taxon>
        <taxon>Chromadorea</taxon>
        <taxon>Rhabditida</taxon>
        <taxon>Tylenchina</taxon>
        <taxon>Panagrolaimomorpha</taxon>
        <taxon>Strongyloidoidea</taxon>
        <taxon>Steinernematidae</taxon>
        <taxon>Steinernema</taxon>
    </lineage>
</organism>
<feature type="repeat" description="ANK" evidence="3">
    <location>
        <begin position="173"/>
        <end position="205"/>
    </location>
</feature>
<sequence length="232" mass="25570">MTTQDLNELNEYLRENKADEAKLMINKNPELLTKKDDSSRTVIHWAASGGCLPLLEYALSKNIDDAVVADDMGFTPLMIAAAAGRSEVVRHLMAIPIVCINSVNVNGQSALHYAASKGHETIVKMLLEADVHINVQDQYGATPLHRASSLNRRAIIRLLLSAKAIRLNLKDSEGNTPLHLACEDGSEDAMFDLVKAGADLDITNKEEKTPFEYLKSRELIEKLLKLVPAKAR</sequence>
<reference evidence="4 5" key="2">
    <citation type="journal article" date="2019" name="G3 (Bethesda)">
        <title>Hybrid Assembly of the Genome of the Entomopathogenic Nematode Steinernema carpocapsae Identifies the X-Chromosome.</title>
        <authorList>
            <person name="Serra L."/>
            <person name="Macchietto M."/>
            <person name="Macias-Munoz A."/>
            <person name="McGill C.J."/>
            <person name="Rodriguez I.M."/>
            <person name="Rodriguez B."/>
            <person name="Murad R."/>
            <person name="Mortazavi A."/>
        </authorList>
    </citation>
    <scope>NUCLEOTIDE SEQUENCE [LARGE SCALE GENOMIC DNA]</scope>
    <source>
        <strain evidence="4 5">ALL</strain>
    </source>
</reference>
<dbReference type="SUPFAM" id="SSF48403">
    <property type="entry name" value="Ankyrin repeat"/>
    <property type="match status" value="1"/>
</dbReference>
<dbReference type="OrthoDB" id="1577640at2759"/>
<dbReference type="Proteomes" id="UP000298663">
    <property type="component" value="Unassembled WGS sequence"/>
</dbReference>
<dbReference type="PROSITE" id="PS50088">
    <property type="entry name" value="ANK_REPEAT"/>
    <property type="match status" value="3"/>
</dbReference>
<dbReference type="AlphaFoldDB" id="A0A4U5LPW1"/>